<name>A0ABS7HBX5_9HYPH</name>
<dbReference type="InterPro" id="IPR030956">
    <property type="entry name" value="McbB"/>
</dbReference>
<evidence type="ECO:0000313" key="1">
    <source>
        <dbReference type="EMBL" id="MBW9064658.1"/>
    </source>
</evidence>
<protein>
    <submittedName>
        <fullName evidence="1">McbB family protein</fullName>
    </submittedName>
</protein>
<sequence length="282" mass="31273">MFSVSPFILSSTPTDGAWQLFTPLGAARVTDANLVAALGELSTLNPHIHEEAIGRLLERQALPISAAQQFLERLKVLRRIDEKKNIVVFSPSESIAAGLAELVLSRDAVSCRYCTKVSDIAGAELVLAIQNQYQPQLAREIYSACKEKKESILLHSYFVFRHFIIDGFYSPAIDLPDHFSGLHNLAGLDRSAKFKPASWADFFFTDPYAIETLSVPTFPSADIEISAALHLAYTRMRPLLTDGVSPLFPDDLSTVIELNLDTGRVERHRGVHSNFSSTLREI</sequence>
<dbReference type="RefSeq" id="WP_220372631.1">
    <property type="nucleotide sequence ID" value="NZ_JAEUAO010000003.1"/>
</dbReference>
<dbReference type="Proteomes" id="UP000757604">
    <property type="component" value="Unassembled WGS sequence"/>
</dbReference>
<dbReference type="NCBIfam" id="TIGR04424">
    <property type="entry name" value="metallo_McbB"/>
    <property type="match status" value="1"/>
</dbReference>
<keyword evidence="2" id="KW-1185">Reference proteome</keyword>
<accession>A0ABS7HBX5</accession>
<evidence type="ECO:0000313" key="2">
    <source>
        <dbReference type="Proteomes" id="UP000757604"/>
    </source>
</evidence>
<organism evidence="1 2">
    <name type="scientific">Rhizobium herbae</name>
    <dbReference type="NCBI Taxonomy" id="508661"/>
    <lineage>
        <taxon>Bacteria</taxon>
        <taxon>Pseudomonadati</taxon>
        <taxon>Pseudomonadota</taxon>
        <taxon>Alphaproteobacteria</taxon>
        <taxon>Hyphomicrobiales</taxon>
        <taxon>Rhizobiaceae</taxon>
        <taxon>Rhizobium/Agrobacterium group</taxon>
        <taxon>Rhizobium</taxon>
    </lineage>
</organism>
<gene>
    <name evidence="1" type="ORF">JNB71_15165</name>
</gene>
<proteinExistence type="predicted"/>
<dbReference type="EMBL" id="JAEUAO010000003">
    <property type="protein sequence ID" value="MBW9064658.1"/>
    <property type="molecule type" value="Genomic_DNA"/>
</dbReference>
<comment type="caution">
    <text evidence="1">The sequence shown here is derived from an EMBL/GenBank/DDBJ whole genome shotgun (WGS) entry which is preliminary data.</text>
</comment>
<reference evidence="1 2" key="1">
    <citation type="journal article" date="2021" name="MBio">
        <title>Poor Competitiveness of Bradyrhizobium in Pigeon Pea Root Colonization in Indian Soils.</title>
        <authorList>
            <person name="Chalasani D."/>
            <person name="Basu A."/>
            <person name="Pullabhotla S.V.S.R.N."/>
            <person name="Jorrin B."/>
            <person name="Neal A.L."/>
            <person name="Poole P.S."/>
            <person name="Podile A.R."/>
            <person name="Tkacz A."/>
        </authorList>
    </citation>
    <scope>NUCLEOTIDE SEQUENCE [LARGE SCALE GENOMIC DNA]</scope>
    <source>
        <strain evidence="1 2">HU44</strain>
    </source>
</reference>